<dbReference type="EMBL" id="FOGJ01000004">
    <property type="protein sequence ID" value="SER32761.1"/>
    <property type="molecule type" value="Genomic_DNA"/>
</dbReference>
<dbReference type="AlphaFoldDB" id="A0A1H9NAD1"/>
<dbReference type="RefSeq" id="WP_074754628.1">
    <property type="nucleotide sequence ID" value="NZ_FOGJ01000004.1"/>
</dbReference>
<name>A0A1H9NAD1_BUTFI</name>
<feature type="signal peptide" evidence="1">
    <location>
        <begin position="1"/>
        <end position="27"/>
    </location>
</feature>
<feature type="chain" id="PRO_5010307647" evidence="1">
    <location>
        <begin position="28"/>
        <end position="325"/>
    </location>
</feature>
<evidence type="ECO:0000313" key="2">
    <source>
        <dbReference type="EMBL" id="SER32761.1"/>
    </source>
</evidence>
<evidence type="ECO:0000313" key="3">
    <source>
        <dbReference type="Proteomes" id="UP000182584"/>
    </source>
</evidence>
<proteinExistence type="predicted"/>
<keyword evidence="1" id="KW-0732">Signal</keyword>
<evidence type="ECO:0000256" key="1">
    <source>
        <dbReference type="SAM" id="SignalP"/>
    </source>
</evidence>
<organism evidence="2 3">
    <name type="scientific">Butyrivibrio fibrisolvens</name>
    <dbReference type="NCBI Taxonomy" id="831"/>
    <lineage>
        <taxon>Bacteria</taxon>
        <taxon>Bacillati</taxon>
        <taxon>Bacillota</taxon>
        <taxon>Clostridia</taxon>
        <taxon>Lachnospirales</taxon>
        <taxon>Lachnospiraceae</taxon>
        <taxon>Butyrivibrio</taxon>
    </lineage>
</organism>
<sequence length="325" mass="37326">MKKMYKKITGVGLVLCMLILFCEHSFAMEEYSSLKDSSKIFYPIITVQDVQMHFNNNAYSASQSYEDTKIALLGNVESISDNGADVYLNNDDSQVFVCSSSNNDIKAKVGELKKDQSIIFCGTVDSAESDTFKVKTENIVNITKDDDYYKDSYVCEDGTILLGEEHSVISIGAASFTINKNWVFDNIDDSICYGRLYKVSDNENLKVLGCSWDELEKEANKDDGIFSYFLNDFTSYENQVLEYWLGQKLDAIYKIDSFMPKTVKVSNYKYIYYSGKGSQDDSKKFEAFFFKNDKYVFLICYQYKDHPSKEANEIIYMLYSAKYDN</sequence>
<accession>A0A1H9NAD1</accession>
<dbReference type="Proteomes" id="UP000182584">
    <property type="component" value="Unassembled WGS sequence"/>
</dbReference>
<protein>
    <submittedName>
        <fullName evidence="2">Uncharacterized protein</fullName>
    </submittedName>
</protein>
<gene>
    <name evidence="2" type="ORF">SAMN04487884_104108</name>
</gene>
<reference evidence="2 3" key="1">
    <citation type="submission" date="2016-10" db="EMBL/GenBank/DDBJ databases">
        <authorList>
            <person name="de Groot N.N."/>
        </authorList>
    </citation>
    <scope>NUCLEOTIDE SEQUENCE [LARGE SCALE GENOMIC DNA]</scope>
    <source>
        <strain evidence="2 3">AR40</strain>
    </source>
</reference>